<dbReference type="EMBL" id="UINC01006850">
    <property type="protein sequence ID" value="SVA30004.1"/>
    <property type="molecule type" value="Genomic_DNA"/>
</dbReference>
<name>A0A381UPU3_9ZZZZ</name>
<dbReference type="InterPro" id="IPR010221">
    <property type="entry name" value="VCBS_dom"/>
</dbReference>
<organism evidence="2">
    <name type="scientific">marine metagenome</name>
    <dbReference type="NCBI Taxonomy" id="408172"/>
    <lineage>
        <taxon>unclassified sequences</taxon>
        <taxon>metagenomes</taxon>
        <taxon>ecological metagenomes</taxon>
    </lineage>
</organism>
<feature type="non-terminal residue" evidence="2">
    <location>
        <position position="1"/>
    </location>
</feature>
<proteinExistence type="predicted"/>
<reference evidence="2" key="1">
    <citation type="submission" date="2018-05" db="EMBL/GenBank/DDBJ databases">
        <authorList>
            <person name="Lanie J.A."/>
            <person name="Ng W.-L."/>
            <person name="Kazmierczak K.M."/>
            <person name="Andrzejewski T.M."/>
            <person name="Davidsen T.M."/>
            <person name="Wayne K.J."/>
            <person name="Tettelin H."/>
            <person name="Glass J.I."/>
            <person name="Rusch D."/>
            <person name="Podicherti R."/>
            <person name="Tsui H.-C.T."/>
            <person name="Winkler M.E."/>
        </authorList>
    </citation>
    <scope>NUCLEOTIDE SEQUENCE</scope>
</reference>
<evidence type="ECO:0000259" key="1">
    <source>
        <dbReference type="Pfam" id="PF17803"/>
    </source>
</evidence>
<gene>
    <name evidence="2" type="ORF">METZ01_LOCUS82858</name>
</gene>
<evidence type="ECO:0000313" key="2">
    <source>
        <dbReference type="EMBL" id="SVA30004.1"/>
    </source>
</evidence>
<feature type="domain" description="RapA2 cadherin-like" evidence="1">
    <location>
        <begin position="357"/>
        <end position="408"/>
    </location>
</feature>
<protein>
    <recommendedName>
        <fullName evidence="1">RapA2 cadherin-like domain-containing protein</fullName>
    </recommendedName>
</protein>
<dbReference type="Pfam" id="PF10972">
    <property type="entry name" value="CsiV"/>
    <property type="match status" value="1"/>
</dbReference>
<dbReference type="InterPro" id="IPR040853">
    <property type="entry name" value="RapA2_cadherin-like"/>
</dbReference>
<dbReference type="NCBIfam" id="TIGR01965">
    <property type="entry name" value="VCBS_repeat"/>
    <property type="match status" value="1"/>
</dbReference>
<dbReference type="InterPro" id="IPR021241">
    <property type="entry name" value="CsiV"/>
</dbReference>
<accession>A0A381UPU3</accession>
<dbReference type="AlphaFoldDB" id="A0A381UPU3"/>
<sequence>VNNQKNKKTFFISLGRILLLCSFVLEVSFGQENIQTNTQISTVNKEQLPFFSIELIVFEYNSSSSDNEIFIQYGEKYKETNNKFANNNLNQNNHQESTDNVQPAINTSALNDTDLEEFISNDQVNLKLLRKNELSMKSIYDRLSRLSAYQPIVWGGWKQQIINKEKTPIINIKNLGHIPQEFKGTFQLYLSDQNRNHLVVNLSMIENQETKEHILSATNQNNFEKNQKIPHIRYQIQDDKIMELNDIRYFDHPKFGIIVKFISTNNNKLASIVSPESGNIFAEIEDSNKNSKITAIDNGIVGLSKMGKYVSLTLNSDGNYITYISDQIAIDMLAENSVETDSFGYSYNDESSIKKNNVIITITGKNDPPVSEDNTVKINDDYYYNFTANDFKYSDIDNDLLEYITIKTLPHIGLLQEEYIFASSPLIPGIKIHPKIIENLYFRLPNNYSGVEKYTDFTFSVNDGTVDSISENTIAIELDTIPKESIEEK</sequence>
<dbReference type="Pfam" id="PF17803">
    <property type="entry name" value="Cadherin_4"/>
    <property type="match status" value="1"/>
</dbReference>